<dbReference type="EMBL" id="JANIIK010000044">
    <property type="protein sequence ID" value="KAJ3604151.1"/>
    <property type="molecule type" value="Genomic_DNA"/>
</dbReference>
<reference evidence="9" key="1">
    <citation type="submission" date="2022-07" db="EMBL/GenBank/DDBJ databases">
        <title>Chromosome-level genome of Muraenolepis orangiensis.</title>
        <authorList>
            <person name="Kim J."/>
        </authorList>
    </citation>
    <scope>NUCLEOTIDE SEQUENCE</scope>
    <source>
        <strain evidence="9">KU_S4_2022</strain>
        <tissue evidence="9">Muscle</tissue>
    </source>
</reference>
<evidence type="ECO:0000256" key="1">
    <source>
        <dbReference type="ARBA" id="ARBA00004475"/>
    </source>
</evidence>
<dbReference type="AlphaFoldDB" id="A0A9Q0IP91"/>
<feature type="transmembrane region" description="Helical" evidence="7">
    <location>
        <begin position="97"/>
        <end position="122"/>
    </location>
</feature>
<dbReference type="GO" id="GO:0031528">
    <property type="term" value="C:microvillus membrane"/>
    <property type="evidence" value="ECO:0007669"/>
    <property type="project" value="UniProtKB-SubCell"/>
</dbReference>
<evidence type="ECO:0000256" key="3">
    <source>
        <dbReference type="ARBA" id="ARBA00022692"/>
    </source>
</evidence>
<dbReference type="GO" id="GO:0015485">
    <property type="term" value="F:cholesterol binding"/>
    <property type="evidence" value="ECO:0007669"/>
    <property type="project" value="TreeGrafter"/>
</dbReference>
<sequence>MPDLLFLWLWVTVLVTGASTQRCSGDGEDPPRSFPSYRPPLVPRVQSSAHGLRPLYDFGRSFLHAVQPNAFPEDLLAKVLRNGIEEQDIAKFVQYDAGYLVCLILAVLYLLFMPIAGALLLWRQRSPPDGCASPSSRHKDVAVSVCLVLTTLLLL</sequence>
<protein>
    <submittedName>
        <fullName evidence="9">Uncharacterized protein</fullName>
    </submittedName>
</protein>
<keyword evidence="3 7" id="KW-0812">Transmembrane</keyword>
<dbReference type="Pfam" id="PF05478">
    <property type="entry name" value="Prominin"/>
    <property type="match status" value="1"/>
</dbReference>
<dbReference type="GO" id="GO:0016324">
    <property type="term" value="C:apical plasma membrane"/>
    <property type="evidence" value="ECO:0007669"/>
    <property type="project" value="TreeGrafter"/>
</dbReference>
<comment type="caution">
    <text evidence="9">The sequence shown here is derived from an EMBL/GenBank/DDBJ whole genome shotgun (WGS) entry which is preliminary data.</text>
</comment>
<evidence type="ECO:0000256" key="8">
    <source>
        <dbReference type="SAM" id="SignalP"/>
    </source>
</evidence>
<keyword evidence="5 7" id="KW-0472">Membrane</keyword>
<feature type="chain" id="PRO_5040264123" evidence="8">
    <location>
        <begin position="21"/>
        <end position="155"/>
    </location>
</feature>
<dbReference type="Proteomes" id="UP001148018">
    <property type="component" value="Unassembled WGS sequence"/>
</dbReference>
<evidence type="ECO:0000256" key="2">
    <source>
        <dbReference type="ARBA" id="ARBA00006058"/>
    </source>
</evidence>
<comment type="similarity">
    <text evidence="2">Belongs to the prominin family.</text>
</comment>
<comment type="subcellular location">
    <subcellularLocation>
        <location evidence="1">Cell projection</location>
        <location evidence="1">Microvillus membrane</location>
        <topology evidence="1">Multi-pass membrane protein</topology>
    </subcellularLocation>
</comment>
<dbReference type="PANTHER" id="PTHR22730:SF6">
    <property type="entry name" value="PROMININ-2"/>
    <property type="match status" value="1"/>
</dbReference>
<feature type="signal peptide" evidence="8">
    <location>
        <begin position="1"/>
        <end position="20"/>
    </location>
</feature>
<keyword evidence="10" id="KW-1185">Reference proteome</keyword>
<name>A0A9Q0IP91_9TELE</name>
<evidence type="ECO:0000256" key="4">
    <source>
        <dbReference type="ARBA" id="ARBA00022989"/>
    </source>
</evidence>
<dbReference type="GO" id="GO:0009986">
    <property type="term" value="C:cell surface"/>
    <property type="evidence" value="ECO:0007669"/>
    <property type="project" value="TreeGrafter"/>
</dbReference>
<dbReference type="InterPro" id="IPR008795">
    <property type="entry name" value="Prominin"/>
</dbReference>
<evidence type="ECO:0000313" key="10">
    <source>
        <dbReference type="Proteomes" id="UP001148018"/>
    </source>
</evidence>
<gene>
    <name evidence="9" type="ORF">NHX12_028892</name>
</gene>
<evidence type="ECO:0000256" key="6">
    <source>
        <dbReference type="ARBA" id="ARBA00023180"/>
    </source>
</evidence>
<dbReference type="GO" id="GO:0071914">
    <property type="term" value="C:prominosome"/>
    <property type="evidence" value="ECO:0007669"/>
    <property type="project" value="TreeGrafter"/>
</dbReference>
<keyword evidence="6" id="KW-0325">Glycoprotein</keyword>
<organism evidence="9 10">
    <name type="scientific">Muraenolepis orangiensis</name>
    <name type="common">Patagonian moray cod</name>
    <dbReference type="NCBI Taxonomy" id="630683"/>
    <lineage>
        <taxon>Eukaryota</taxon>
        <taxon>Metazoa</taxon>
        <taxon>Chordata</taxon>
        <taxon>Craniata</taxon>
        <taxon>Vertebrata</taxon>
        <taxon>Euteleostomi</taxon>
        <taxon>Actinopterygii</taxon>
        <taxon>Neopterygii</taxon>
        <taxon>Teleostei</taxon>
        <taxon>Neoteleostei</taxon>
        <taxon>Acanthomorphata</taxon>
        <taxon>Zeiogadaria</taxon>
        <taxon>Gadariae</taxon>
        <taxon>Gadiformes</taxon>
        <taxon>Muraenolepidoidei</taxon>
        <taxon>Muraenolepididae</taxon>
        <taxon>Muraenolepis</taxon>
    </lineage>
</organism>
<evidence type="ECO:0000313" key="9">
    <source>
        <dbReference type="EMBL" id="KAJ3604151.1"/>
    </source>
</evidence>
<keyword evidence="8" id="KW-0732">Signal</keyword>
<proteinExistence type="inferred from homology"/>
<accession>A0A9Q0IP91</accession>
<keyword evidence="4 7" id="KW-1133">Transmembrane helix</keyword>
<evidence type="ECO:0000256" key="5">
    <source>
        <dbReference type="ARBA" id="ARBA00023136"/>
    </source>
</evidence>
<dbReference type="GO" id="GO:0005929">
    <property type="term" value="C:cilium"/>
    <property type="evidence" value="ECO:0007669"/>
    <property type="project" value="TreeGrafter"/>
</dbReference>
<dbReference type="PANTHER" id="PTHR22730">
    <property type="entry name" value="PROMININ PROM PROTEIN"/>
    <property type="match status" value="1"/>
</dbReference>
<evidence type="ECO:0000256" key="7">
    <source>
        <dbReference type="SAM" id="Phobius"/>
    </source>
</evidence>